<accession>A0A8J1UYR4</accession>
<feature type="transmembrane region" description="Helical" evidence="11">
    <location>
        <begin position="26"/>
        <end position="49"/>
    </location>
</feature>
<dbReference type="InterPro" id="IPR033126">
    <property type="entry name" value="Glyco_hydro_9_Asp/Glu_AS"/>
</dbReference>
<feature type="active site" evidence="8">
    <location>
        <position position="650"/>
    </location>
</feature>
<keyword evidence="6 8" id="KW-0326">Glycosidase</keyword>
<dbReference type="CDD" id="cd00637">
    <property type="entry name" value="7tm_classA_rhodopsin-like"/>
    <property type="match status" value="1"/>
</dbReference>
<proteinExistence type="inferred from homology"/>
<dbReference type="PROSITE" id="PS00698">
    <property type="entry name" value="GH9_3"/>
    <property type="match status" value="1"/>
</dbReference>
<dbReference type="SMART" id="SM00637">
    <property type="entry name" value="CBD_II"/>
    <property type="match status" value="1"/>
</dbReference>
<dbReference type="SUPFAM" id="SSF49384">
    <property type="entry name" value="Carbohydrate-binding domain"/>
    <property type="match status" value="1"/>
</dbReference>
<feature type="transmembrane region" description="Helical" evidence="11">
    <location>
        <begin position="61"/>
        <end position="82"/>
    </location>
</feature>
<dbReference type="GO" id="GO:0008810">
    <property type="term" value="F:cellulase activity"/>
    <property type="evidence" value="ECO:0007669"/>
    <property type="project" value="UniProtKB-EC"/>
</dbReference>
<dbReference type="EMBL" id="CAIIXF020000007">
    <property type="protein sequence ID" value="CAH1790308.1"/>
    <property type="molecule type" value="Genomic_DNA"/>
</dbReference>
<gene>
    <name evidence="12" type="ORF">OFUS_LOCUS15528</name>
</gene>
<name>A0A8J1UYR4_OWEFU</name>
<dbReference type="InterPro" id="IPR012291">
    <property type="entry name" value="CBM2_carb-bd_dom_sf"/>
</dbReference>
<keyword evidence="4 9" id="KW-0136">Cellulose degradation</keyword>
<evidence type="ECO:0000313" key="12">
    <source>
        <dbReference type="EMBL" id="CAH1790308.1"/>
    </source>
</evidence>
<evidence type="ECO:0000313" key="13">
    <source>
        <dbReference type="Proteomes" id="UP000749559"/>
    </source>
</evidence>
<feature type="region of interest" description="Disordered" evidence="10">
    <location>
        <begin position="209"/>
        <end position="247"/>
    </location>
</feature>
<comment type="caution">
    <text evidence="12">The sequence shown here is derived from an EMBL/GenBank/DDBJ whole genome shotgun (WGS) entry which is preliminary data.</text>
</comment>
<keyword evidence="5 8" id="KW-0119">Carbohydrate metabolism</keyword>
<evidence type="ECO:0000256" key="2">
    <source>
        <dbReference type="ARBA" id="ARBA00007072"/>
    </source>
</evidence>
<dbReference type="Gene3D" id="1.20.1070.10">
    <property type="entry name" value="Rhodopsin 7-helix transmembrane proteins"/>
    <property type="match status" value="1"/>
</dbReference>
<dbReference type="AlphaFoldDB" id="A0A8J1UYR4"/>
<dbReference type="InterPro" id="IPR012341">
    <property type="entry name" value="6hp_glycosidase-like_sf"/>
</dbReference>
<dbReference type="Gene3D" id="2.60.40.290">
    <property type="match status" value="1"/>
</dbReference>
<evidence type="ECO:0000256" key="1">
    <source>
        <dbReference type="ARBA" id="ARBA00000966"/>
    </source>
</evidence>
<evidence type="ECO:0000256" key="10">
    <source>
        <dbReference type="SAM" id="MobiDB-lite"/>
    </source>
</evidence>
<dbReference type="PANTHER" id="PTHR22298">
    <property type="entry name" value="ENDO-1,4-BETA-GLUCANASE"/>
    <property type="match status" value="1"/>
</dbReference>
<evidence type="ECO:0000256" key="4">
    <source>
        <dbReference type="ARBA" id="ARBA00023001"/>
    </source>
</evidence>
<evidence type="ECO:0000256" key="11">
    <source>
        <dbReference type="SAM" id="Phobius"/>
    </source>
</evidence>
<keyword evidence="11" id="KW-1133">Transmembrane helix</keyword>
<comment type="similarity">
    <text evidence="2 8 9">Belongs to the glycosyl hydrolase 9 (cellulase E) family.</text>
</comment>
<dbReference type="GO" id="GO:0030245">
    <property type="term" value="P:cellulose catabolic process"/>
    <property type="evidence" value="ECO:0007669"/>
    <property type="project" value="UniProtKB-KW"/>
</dbReference>
<dbReference type="SUPFAM" id="SSF81321">
    <property type="entry name" value="Family A G protein-coupled receptor-like"/>
    <property type="match status" value="1"/>
</dbReference>
<protein>
    <recommendedName>
        <fullName evidence="9">Endoglucanase</fullName>
        <ecNumber evidence="9">3.2.1.4</ecNumber>
    </recommendedName>
</protein>
<sequence>MPVEDSNFTSTETNGTIITMPPAMQYVAVTILVILMILGGIGNLLTVLVITLNRSFRKQMVYVLIGTQSFSDLILILLIIPIKVHTILMLDNPDRSFMMLRLATLVSLVAFASAGMSIMNSWPGGFQGWISVPVTKSHNGWTFTVTFSKPVRDLQIWEAEVVSNEDGGKKYTMKNTQHNAQLNSGSTLEMNFIANCDGDAPSGDAWMNGQGGEATTARPTAATSATRGTVGPTGNPPTRNPNGPKVTLKYDHNEVIRKSILFYEAQRSGKLPANNRIPYRGDSAMGDGSDVGRDLTGGWYDAGDMVKFGFPMAYTTTALAWGILEFEAGYKAAGEYDNALDSIKWPLDYFIKCHSKPGEEFYGQLGNGDIDHAWWGRPEDMNMPRPAYKVTRQKPGSDLTAETASAFAAGYLVFKDTNPTYAATLLTHARQLFDFANNYRGKYVDGIPEAKDFYDSHSGYLDELLWGAAWLYRATGENQYLKFAEDNYDAGTAHEFSWDSKLVGAQLILYQTTGDARYSAPVTSFVDPWLRGGSKLYTPKGLAWHSQWGANRYSANTAFIALVAAQAGLKPEAYSDFALSQVNYMLGDGGRSYVVGFGNNPPLRPHHASSSCPWRPAPCSWNDYNNPAPNPHTLYGALVGGPGQYDDYEDRRNDYVKNEVATDYNAGFQGALAGLKQMSL</sequence>
<dbReference type="Proteomes" id="UP000749559">
    <property type="component" value="Unassembled WGS sequence"/>
</dbReference>
<dbReference type="InterPro" id="IPR008928">
    <property type="entry name" value="6-hairpin_glycosidase_sf"/>
</dbReference>
<keyword evidence="11" id="KW-0472">Membrane</keyword>
<dbReference type="EC" id="3.2.1.4" evidence="9"/>
<evidence type="ECO:0000256" key="9">
    <source>
        <dbReference type="RuleBase" id="RU361166"/>
    </source>
</evidence>
<feature type="active site" evidence="8">
    <location>
        <position position="659"/>
    </location>
</feature>
<reference evidence="12" key="1">
    <citation type="submission" date="2022-03" db="EMBL/GenBank/DDBJ databases">
        <authorList>
            <person name="Martin C."/>
        </authorList>
    </citation>
    <scope>NUCLEOTIDE SEQUENCE</scope>
</reference>
<dbReference type="InterPro" id="IPR001919">
    <property type="entry name" value="CBD2"/>
</dbReference>
<dbReference type="InterPro" id="IPR001701">
    <property type="entry name" value="Glyco_hydro_9"/>
</dbReference>
<evidence type="ECO:0000256" key="8">
    <source>
        <dbReference type="PROSITE-ProRule" id="PRU10060"/>
    </source>
</evidence>
<evidence type="ECO:0000256" key="5">
    <source>
        <dbReference type="ARBA" id="ARBA00023277"/>
    </source>
</evidence>
<dbReference type="Gene3D" id="1.50.10.10">
    <property type="match status" value="1"/>
</dbReference>
<keyword evidence="7 8" id="KW-0624">Polysaccharide degradation</keyword>
<dbReference type="InterPro" id="IPR008965">
    <property type="entry name" value="CBM2/CBM3_carb-bd_dom_sf"/>
</dbReference>
<evidence type="ECO:0000256" key="3">
    <source>
        <dbReference type="ARBA" id="ARBA00022801"/>
    </source>
</evidence>
<organism evidence="12 13">
    <name type="scientific">Owenia fusiformis</name>
    <name type="common">Polychaete worm</name>
    <dbReference type="NCBI Taxonomy" id="6347"/>
    <lineage>
        <taxon>Eukaryota</taxon>
        <taxon>Metazoa</taxon>
        <taxon>Spiralia</taxon>
        <taxon>Lophotrochozoa</taxon>
        <taxon>Annelida</taxon>
        <taxon>Polychaeta</taxon>
        <taxon>Sedentaria</taxon>
        <taxon>Canalipalpata</taxon>
        <taxon>Sabellida</taxon>
        <taxon>Oweniida</taxon>
        <taxon>Oweniidae</taxon>
        <taxon>Owenia</taxon>
    </lineage>
</organism>
<dbReference type="Pfam" id="PF00553">
    <property type="entry name" value="CBM_2"/>
    <property type="match status" value="1"/>
</dbReference>
<keyword evidence="3 8" id="KW-0378">Hydrolase</keyword>
<dbReference type="OrthoDB" id="10257085at2759"/>
<keyword evidence="11" id="KW-0812">Transmembrane</keyword>
<evidence type="ECO:0000256" key="7">
    <source>
        <dbReference type="ARBA" id="ARBA00023326"/>
    </source>
</evidence>
<dbReference type="FunFam" id="1.50.10.10:FF:000020">
    <property type="entry name" value="Endoglucanase"/>
    <property type="match status" value="1"/>
</dbReference>
<keyword evidence="13" id="KW-1185">Reference proteome</keyword>
<feature type="compositionally biased region" description="Low complexity" evidence="10">
    <location>
        <begin position="214"/>
        <end position="233"/>
    </location>
</feature>
<evidence type="ECO:0000256" key="6">
    <source>
        <dbReference type="ARBA" id="ARBA00023295"/>
    </source>
</evidence>
<comment type="catalytic activity">
    <reaction evidence="1 9">
        <text>Endohydrolysis of (1-&gt;4)-beta-D-glucosidic linkages in cellulose, lichenin and cereal beta-D-glucans.</text>
        <dbReference type="EC" id="3.2.1.4"/>
    </reaction>
</comment>
<dbReference type="Pfam" id="PF00759">
    <property type="entry name" value="Glyco_hydro_9"/>
    <property type="match status" value="1"/>
</dbReference>
<dbReference type="GO" id="GO:0030247">
    <property type="term" value="F:polysaccharide binding"/>
    <property type="evidence" value="ECO:0007669"/>
    <property type="project" value="InterPro"/>
</dbReference>
<dbReference type="SUPFAM" id="SSF48208">
    <property type="entry name" value="Six-hairpin glycosidases"/>
    <property type="match status" value="1"/>
</dbReference>